<dbReference type="InterPro" id="IPR036770">
    <property type="entry name" value="Ankyrin_rpt-contain_sf"/>
</dbReference>
<feature type="repeat" description="ANK" evidence="3">
    <location>
        <begin position="548"/>
        <end position="580"/>
    </location>
</feature>
<feature type="region of interest" description="Disordered" evidence="4">
    <location>
        <begin position="697"/>
        <end position="760"/>
    </location>
</feature>
<dbReference type="PROSITE" id="PS50297">
    <property type="entry name" value="ANK_REP_REGION"/>
    <property type="match status" value="5"/>
</dbReference>
<evidence type="ECO:0000256" key="1">
    <source>
        <dbReference type="ARBA" id="ARBA00022737"/>
    </source>
</evidence>
<dbReference type="GeneID" id="109480114"/>
<feature type="region of interest" description="Disordered" evidence="4">
    <location>
        <begin position="371"/>
        <end position="399"/>
    </location>
</feature>
<feature type="repeat" description="ANK" evidence="3">
    <location>
        <begin position="269"/>
        <end position="313"/>
    </location>
</feature>
<dbReference type="AlphaFoldDB" id="A0A6P4ZM34"/>
<feature type="repeat" description="ANK" evidence="3">
    <location>
        <begin position="167"/>
        <end position="199"/>
    </location>
</feature>
<dbReference type="Pfam" id="PF00023">
    <property type="entry name" value="Ank"/>
    <property type="match status" value="2"/>
</dbReference>
<name>A0A6P4ZM34_BRABE</name>
<feature type="repeat" description="ANK" evidence="3">
    <location>
        <begin position="85"/>
        <end position="118"/>
    </location>
</feature>
<gene>
    <name evidence="6" type="primary">LOC109480114</name>
</gene>
<evidence type="ECO:0000313" key="5">
    <source>
        <dbReference type="Proteomes" id="UP000515135"/>
    </source>
</evidence>
<accession>A0A6P4ZM34</accession>
<dbReference type="Gene3D" id="1.25.40.20">
    <property type="entry name" value="Ankyrin repeat-containing domain"/>
    <property type="match status" value="7"/>
</dbReference>
<evidence type="ECO:0000256" key="2">
    <source>
        <dbReference type="ARBA" id="ARBA00023043"/>
    </source>
</evidence>
<evidence type="ECO:0000256" key="3">
    <source>
        <dbReference type="PROSITE-ProRule" id="PRU00023"/>
    </source>
</evidence>
<dbReference type="RefSeq" id="XP_019637833.1">
    <property type="nucleotide sequence ID" value="XM_019782274.1"/>
</dbReference>
<feature type="compositionally biased region" description="Polar residues" evidence="4">
    <location>
        <begin position="717"/>
        <end position="733"/>
    </location>
</feature>
<organism evidence="5 6">
    <name type="scientific">Branchiostoma belcheri</name>
    <name type="common">Amphioxus</name>
    <dbReference type="NCBI Taxonomy" id="7741"/>
    <lineage>
        <taxon>Eukaryota</taxon>
        <taxon>Metazoa</taxon>
        <taxon>Chordata</taxon>
        <taxon>Cephalochordata</taxon>
        <taxon>Leptocardii</taxon>
        <taxon>Amphioxiformes</taxon>
        <taxon>Branchiostomatidae</taxon>
        <taxon>Branchiostoma</taxon>
    </lineage>
</organism>
<evidence type="ECO:0000256" key="4">
    <source>
        <dbReference type="SAM" id="MobiDB-lite"/>
    </source>
</evidence>
<dbReference type="PANTHER" id="PTHR24198">
    <property type="entry name" value="ANKYRIN REPEAT AND PROTEIN KINASE DOMAIN-CONTAINING PROTEIN"/>
    <property type="match status" value="1"/>
</dbReference>
<evidence type="ECO:0000313" key="6">
    <source>
        <dbReference type="RefSeq" id="XP_019637833.1"/>
    </source>
</evidence>
<dbReference type="SMART" id="SM00248">
    <property type="entry name" value="ANK"/>
    <property type="match status" value="15"/>
</dbReference>
<feature type="repeat" description="ANK" evidence="3">
    <location>
        <begin position="233"/>
        <end position="265"/>
    </location>
</feature>
<sequence>MSEDLKYAISQNNLKKIQEILCTTNVDLNRKYSKYRPLLQACVKGSPVIVGALVKAGANVNIKVHYDYIELRSPLNGEIGRHGIQTVTPLILGVVDRNLELVKKLLQDCGADVNATNEAGTAPLHCIPTNRVDTHTRRGLTAKAQVKQEIAELLLKAGAEVNALDGKGQTPLHRAVIAKDLVFTNLLLKAGADVNLSDGERKTPLHRTVTANHLESTQILLENGARVDIADRDGSTALHIAARALDRQLCQLLIRHEGGKTAVNHTARDGATPLHVAIESINVYYTMMYTSEERMSVVQLLIDNGADLTSQKHGLTPLHLAAEDKPLDIVKMLVEAGADIRAEALKTGLTPLDMAKHTKKQDVVDYLVARAEKDNEEGGRPKRDPPSVEPRQTDTPVEETVEGAVGGIQKLDIKDEDKGTYPVVAGALVKAGANVNIRVKLHSIHFRLRELGVSVTMYENLCQAVGGMYGTVTPLIIGVVDRNVELVRKLLQDCGADANATNEAGLTPLHCIPTNKKDERLPASAHVKQEIADLLLKAGAQVNACDSKAETPLHCAAMAKDPVSTRIFLQNGATVDIVNSEGSTPLHTACQAKVDSRCNITGMYYPDTNQIQNIAAVVKLLVDNRANLSSQKHGLTPLHLAAEVGYLNVVKVLVRAGADINTKAPVTDLTPLDMAVHARKQDVVNYLVTEAAERRRRLQVTKKRTKERQRPKRDSSSVEQAEDNNMSSQQTVTPVEETVEGAVGGIQQLDIRDEDSGDKE</sequence>
<dbReference type="OrthoDB" id="21416at2759"/>
<reference evidence="6" key="1">
    <citation type="submission" date="2025-08" db="UniProtKB">
        <authorList>
            <consortium name="RefSeq"/>
        </authorList>
    </citation>
    <scope>IDENTIFICATION</scope>
    <source>
        <tissue evidence="6">Gonad</tissue>
    </source>
</reference>
<feature type="compositionally biased region" description="Basic and acidic residues" evidence="4">
    <location>
        <begin position="371"/>
        <end position="386"/>
    </location>
</feature>
<feature type="repeat" description="ANK" evidence="3">
    <location>
        <begin position="200"/>
        <end position="232"/>
    </location>
</feature>
<feature type="repeat" description="ANK" evidence="3">
    <location>
        <begin position="633"/>
        <end position="665"/>
    </location>
</feature>
<keyword evidence="1" id="KW-0677">Repeat</keyword>
<dbReference type="Pfam" id="PF12796">
    <property type="entry name" value="Ank_2"/>
    <property type="match status" value="4"/>
</dbReference>
<dbReference type="KEGG" id="bbel:109480114"/>
<feature type="repeat" description="ANK" evidence="3">
    <location>
        <begin position="313"/>
        <end position="345"/>
    </location>
</feature>
<feature type="compositionally biased region" description="Basic residues" evidence="4">
    <location>
        <begin position="697"/>
        <end position="711"/>
    </location>
</feature>
<dbReference type="InterPro" id="IPR002110">
    <property type="entry name" value="Ankyrin_rpt"/>
</dbReference>
<dbReference type="Proteomes" id="UP000515135">
    <property type="component" value="Unplaced"/>
</dbReference>
<proteinExistence type="predicted"/>
<dbReference type="PRINTS" id="PR01415">
    <property type="entry name" value="ANKYRIN"/>
</dbReference>
<dbReference type="PROSITE" id="PS50088">
    <property type="entry name" value="ANK_REPEAT"/>
    <property type="match status" value="8"/>
</dbReference>
<dbReference type="PANTHER" id="PTHR24198:SF194">
    <property type="entry name" value="INVERSIN-A"/>
    <property type="match status" value="1"/>
</dbReference>
<protein>
    <submittedName>
        <fullName evidence="6">Ankyrin-1-like</fullName>
    </submittedName>
</protein>
<dbReference type="SUPFAM" id="SSF48403">
    <property type="entry name" value="Ankyrin repeat"/>
    <property type="match status" value="2"/>
</dbReference>
<keyword evidence="2 3" id="KW-0040">ANK repeat</keyword>
<keyword evidence="5" id="KW-1185">Reference proteome</keyword>